<dbReference type="RefSeq" id="WP_047834716.1">
    <property type="nucleotide sequence ID" value="NZ_QGQD01000075.1"/>
</dbReference>
<comment type="caution">
    <text evidence="2">The sequence shown here is derived from an EMBL/GenBank/DDBJ whole genome shotgun (WGS) entry which is preliminary data.</text>
</comment>
<name>A0A4U8Q3B4_9FIRM</name>
<accession>A0A4U8Q3B4</accession>
<dbReference type="InterPro" id="IPR016181">
    <property type="entry name" value="Acyl_CoA_acyltransferase"/>
</dbReference>
<dbReference type="GO" id="GO:0016747">
    <property type="term" value="F:acyltransferase activity, transferring groups other than amino-acyl groups"/>
    <property type="evidence" value="ECO:0007669"/>
    <property type="project" value="InterPro"/>
</dbReference>
<keyword evidence="3" id="KW-1185">Reference proteome</keyword>
<evidence type="ECO:0000259" key="1">
    <source>
        <dbReference type="PROSITE" id="PS51186"/>
    </source>
</evidence>
<feature type="domain" description="N-acetyltransferase" evidence="1">
    <location>
        <begin position="1"/>
        <end position="156"/>
    </location>
</feature>
<dbReference type="Proteomes" id="UP000306509">
    <property type="component" value="Unassembled WGS sequence"/>
</dbReference>
<evidence type="ECO:0000313" key="3">
    <source>
        <dbReference type="Proteomes" id="UP000306509"/>
    </source>
</evidence>
<proteinExistence type="predicted"/>
<dbReference type="SUPFAM" id="SSF55729">
    <property type="entry name" value="Acyl-CoA N-acyltransferases (Nat)"/>
    <property type="match status" value="1"/>
</dbReference>
<protein>
    <recommendedName>
        <fullName evidence="1">N-acetyltransferase domain-containing protein</fullName>
    </recommendedName>
</protein>
<dbReference type="PROSITE" id="PS51186">
    <property type="entry name" value="GNAT"/>
    <property type="match status" value="1"/>
</dbReference>
<sequence length="190" mass="22363">MNLRKLTLEQVREIYAEHLVFDFPEAEVKPFSRIEGMWNEGVYSAYGLFKEEELTGYALFVTPGEEHYVLLDYFAICRDKRCGGYGSLFLELLANNMTHVKGIILEVENPDFAEKEVDLGIMLRRIAFYEKNGLHQTEITSKLFGVEYRTMILPFNGEDEVNVYEELSRIYHCMFEDAVFERWVEIRDKK</sequence>
<dbReference type="AlphaFoldDB" id="A0A4U8Q3B4"/>
<dbReference type="STRING" id="180332.GCA_000797495_02900"/>
<gene>
    <name evidence="2" type="ORF">DSM106044_04011</name>
</gene>
<dbReference type="Gene3D" id="3.40.630.30">
    <property type="match status" value="1"/>
</dbReference>
<evidence type="ECO:0000313" key="2">
    <source>
        <dbReference type="EMBL" id="TLC99146.1"/>
    </source>
</evidence>
<organism evidence="2 3">
    <name type="scientific">Robinsoniella peoriensis</name>
    <dbReference type="NCBI Taxonomy" id="180332"/>
    <lineage>
        <taxon>Bacteria</taxon>
        <taxon>Bacillati</taxon>
        <taxon>Bacillota</taxon>
        <taxon>Clostridia</taxon>
        <taxon>Lachnospirales</taxon>
        <taxon>Lachnospiraceae</taxon>
        <taxon>Robinsoniella</taxon>
    </lineage>
</organism>
<dbReference type="InterPro" id="IPR000182">
    <property type="entry name" value="GNAT_dom"/>
</dbReference>
<reference evidence="2 3" key="1">
    <citation type="journal article" date="2019" name="Anaerobe">
        <title>Detection of Robinsoniella peoriensis in multiple bone samples of a trauma patient.</title>
        <authorList>
            <person name="Schrottner P."/>
            <person name="Hartwich K."/>
            <person name="Bunk B."/>
            <person name="Schober I."/>
            <person name="Helbig S."/>
            <person name="Rudolph W.W."/>
            <person name="Gunzer F."/>
        </authorList>
    </citation>
    <scope>NUCLEOTIDE SEQUENCE [LARGE SCALE GENOMIC DNA]</scope>
    <source>
        <strain evidence="2 3">DSM 106044</strain>
    </source>
</reference>
<dbReference type="EMBL" id="QGQD01000075">
    <property type="protein sequence ID" value="TLC99146.1"/>
    <property type="molecule type" value="Genomic_DNA"/>
</dbReference>